<evidence type="ECO:0000313" key="5">
    <source>
        <dbReference type="Proteomes" id="UP000001353"/>
    </source>
</evidence>
<dbReference type="AlphaFoldDB" id="F7ZIB4"/>
<dbReference type="Gene3D" id="1.10.530.10">
    <property type="match status" value="1"/>
</dbReference>
<gene>
    <name evidence="4" type="ordered locus">RLO149_c043560</name>
</gene>
<protein>
    <submittedName>
        <fullName evidence="4">Transglycosylase-like protein</fullName>
    </submittedName>
</protein>
<accession>F7ZIB4</accession>
<evidence type="ECO:0000259" key="3">
    <source>
        <dbReference type="Pfam" id="PF01464"/>
    </source>
</evidence>
<dbReference type="OrthoDB" id="5945995at2"/>
<dbReference type="InterPro" id="IPR023346">
    <property type="entry name" value="Lysozyme-like_dom_sf"/>
</dbReference>
<keyword evidence="2" id="KW-0732">Signal</keyword>
<dbReference type="eggNOG" id="COG0741">
    <property type="taxonomic scope" value="Bacteria"/>
</dbReference>
<evidence type="ECO:0000256" key="2">
    <source>
        <dbReference type="SAM" id="SignalP"/>
    </source>
</evidence>
<comment type="similarity">
    <text evidence="1">Belongs to the virb1 family.</text>
</comment>
<dbReference type="STRING" id="391595.RLO149_c043560"/>
<dbReference type="SUPFAM" id="SSF53955">
    <property type="entry name" value="Lysozyme-like"/>
    <property type="match status" value="1"/>
</dbReference>
<evidence type="ECO:0000256" key="1">
    <source>
        <dbReference type="ARBA" id="ARBA00009387"/>
    </source>
</evidence>
<evidence type="ECO:0000313" key="4">
    <source>
        <dbReference type="EMBL" id="AEI96250.1"/>
    </source>
</evidence>
<dbReference type="EMBL" id="CP002623">
    <property type="protein sequence ID" value="AEI96250.1"/>
    <property type="molecule type" value="Genomic_DNA"/>
</dbReference>
<keyword evidence="5" id="KW-1185">Reference proteome</keyword>
<dbReference type="HOGENOM" id="CLU_063182_0_2_5"/>
<dbReference type="InterPro" id="IPR008258">
    <property type="entry name" value="Transglycosylase_SLT_dom_1"/>
</dbReference>
<organism evidence="4 5">
    <name type="scientific">Roseobacter litoralis (strain ATCC 49566 / DSM 6996 / JCM 21268 / NBRC 15278 / OCh 149)</name>
    <dbReference type="NCBI Taxonomy" id="391595"/>
    <lineage>
        <taxon>Bacteria</taxon>
        <taxon>Pseudomonadati</taxon>
        <taxon>Pseudomonadota</taxon>
        <taxon>Alphaproteobacteria</taxon>
        <taxon>Rhodobacterales</taxon>
        <taxon>Roseobacteraceae</taxon>
        <taxon>Roseobacter</taxon>
    </lineage>
</organism>
<sequence>MHKCKRFVYLFSALFLLGFSDSAYASTQNTAAQHVCDSAAVQASRISNVPLSVLKAIARTESGITVNDAFTPWPWTVNSEGRGVRFSSAEEAIEYVGLNRQRGVSNIDIGCFQINYKWHGANFSSVQEMFNPYQNALYAANFLASLHDEFEDWTKAAGAYHSRTTAHSDLYLAKYIPILEQLDQAPGLGAMQKKRTTKTNSFPLLIGQSGGSTRGSLFPLGASSRGNLLISIGGTN</sequence>
<feature type="chain" id="PRO_5003373378" evidence="2">
    <location>
        <begin position="26"/>
        <end position="236"/>
    </location>
</feature>
<reference evidence="4 5" key="1">
    <citation type="journal article" date="2011" name="BMC Genomics">
        <title>Comparative genome analysis and genome-guided physiological analysis of Roseobacter litoralis.</title>
        <authorList>
            <person name="Kalhoefer D."/>
            <person name="Thole S."/>
            <person name="Voget S."/>
            <person name="Lehmann R."/>
            <person name="Liesegang H."/>
            <person name="Wollher A."/>
            <person name="Daniel R."/>
            <person name="Simon M."/>
            <person name="Brinkhoff T."/>
        </authorList>
    </citation>
    <scope>NUCLEOTIDE SEQUENCE [LARGE SCALE GENOMIC DNA]</scope>
    <source>
        <strain evidence="5">ATCC 49566 / DSM 6996 / JCM 21268 / NBRC 15278 / OCh 149</strain>
    </source>
</reference>
<dbReference type="Pfam" id="PF01464">
    <property type="entry name" value="SLT"/>
    <property type="match status" value="1"/>
</dbReference>
<name>F7ZIB4_ROSLO</name>
<dbReference type="KEGG" id="rli:RLO149_c043560"/>
<feature type="signal peptide" evidence="2">
    <location>
        <begin position="1"/>
        <end position="25"/>
    </location>
</feature>
<dbReference type="RefSeq" id="WP_013964122.1">
    <property type="nucleotide sequence ID" value="NC_015730.1"/>
</dbReference>
<dbReference type="Proteomes" id="UP000001353">
    <property type="component" value="Chromosome"/>
</dbReference>
<proteinExistence type="inferred from homology"/>
<feature type="domain" description="Transglycosylase SLT" evidence="3">
    <location>
        <begin position="42"/>
        <end position="162"/>
    </location>
</feature>